<evidence type="ECO:0000256" key="1">
    <source>
        <dbReference type="SAM" id="MobiDB-lite"/>
    </source>
</evidence>
<feature type="region of interest" description="Disordered" evidence="1">
    <location>
        <begin position="364"/>
        <end position="412"/>
    </location>
</feature>
<protein>
    <recommendedName>
        <fullName evidence="2">DDH domain-containing protein</fullName>
    </recommendedName>
</protein>
<reference evidence="3 4" key="1">
    <citation type="journal article" date="2024" name="Nat. Commun.">
        <title>Phylogenomics reveals the evolutionary origins of lichenization in chlorophyte algae.</title>
        <authorList>
            <person name="Puginier C."/>
            <person name="Libourel C."/>
            <person name="Otte J."/>
            <person name="Skaloud P."/>
            <person name="Haon M."/>
            <person name="Grisel S."/>
            <person name="Petersen M."/>
            <person name="Berrin J.G."/>
            <person name="Delaux P.M."/>
            <person name="Dal Grande F."/>
            <person name="Keller J."/>
        </authorList>
    </citation>
    <scope>NUCLEOTIDE SEQUENCE [LARGE SCALE GENOMIC DNA]</scope>
    <source>
        <strain evidence="3 4">SAG 2043</strain>
    </source>
</reference>
<organism evidence="3 4">
    <name type="scientific">[Myrmecia] bisecta</name>
    <dbReference type="NCBI Taxonomy" id="41462"/>
    <lineage>
        <taxon>Eukaryota</taxon>
        <taxon>Viridiplantae</taxon>
        <taxon>Chlorophyta</taxon>
        <taxon>core chlorophytes</taxon>
        <taxon>Trebouxiophyceae</taxon>
        <taxon>Trebouxiales</taxon>
        <taxon>Trebouxiaceae</taxon>
        <taxon>Myrmecia</taxon>
    </lineage>
</organism>
<dbReference type="AlphaFoldDB" id="A0AAW1R4U9"/>
<name>A0AAW1R4U9_9CHLO</name>
<keyword evidence="4" id="KW-1185">Reference proteome</keyword>
<feature type="domain" description="DDH" evidence="2">
    <location>
        <begin position="17"/>
        <end position="128"/>
    </location>
</feature>
<dbReference type="InterPro" id="IPR038763">
    <property type="entry name" value="DHH_sf"/>
</dbReference>
<accession>A0AAW1R4U9</accession>
<evidence type="ECO:0000259" key="2">
    <source>
        <dbReference type="Pfam" id="PF01368"/>
    </source>
</evidence>
<dbReference type="PANTHER" id="PTHR30255:SF2">
    <property type="entry name" value="SINGLE-STRANDED-DNA-SPECIFIC EXONUCLEASE RECJ"/>
    <property type="match status" value="1"/>
</dbReference>
<dbReference type="Gene3D" id="3.90.1640.30">
    <property type="match status" value="1"/>
</dbReference>
<dbReference type="Proteomes" id="UP001489004">
    <property type="component" value="Unassembled WGS sequence"/>
</dbReference>
<feature type="compositionally biased region" description="Polar residues" evidence="1">
    <location>
        <begin position="398"/>
        <end position="412"/>
    </location>
</feature>
<dbReference type="PANTHER" id="PTHR30255">
    <property type="entry name" value="SINGLE-STRANDED-DNA-SPECIFIC EXONUCLEASE RECJ"/>
    <property type="match status" value="1"/>
</dbReference>
<dbReference type="EMBL" id="JALJOR010000001">
    <property type="protein sequence ID" value="KAK9828749.1"/>
    <property type="molecule type" value="Genomic_DNA"/>
</dbReference>
<dbReference type="InterPro" id="IPR001667">
    <property type="entry name" value="DDH_dom"/>
</dbReference>
<sequence length="412" mass="43739">MTAAREFFKDTLRLGRVVLAPDRDADGLCSGAIALRTLQKLGHPDVQVCFLGKGQNVHQPEAIAALAALEPKALIVLDQGSRTGALLPAVPTLVIDHHASTAFPDGAQVLSAYGHEPVATTSLLAYICCSPLHPALGDTLDWLAILGTFGDLGTAFKWVPPFPDLGAATRKYKRTKLSQAVSLLNAPRRTAKCDAMNAWRVLLQAQCPADIADGEVAGVAALQGCRDEVTAEVNRCARTPPRFSEDGRVALVTISSGAQIHPLIATRWARTLKGKTLQMVMVANTGYLPGHVNFAARICDHLRGTDNEPNLIEVFKAAASKKEGLLESMGENFARGHAQASGGIVVREAYDQLLQALGFGEDGKGFSQNNGRPSGGSSKRAKAVESATLMPNGKKAKTLTSFGFSTSKKPEQ</sequence>
<evidence type="ECO:0000313" key="4">
    <source>
        <dbReference type="Proteomes" id="UP001489004"/>
    </source>
</evidence>
<proteinExistence type="predicted"/>
<feature type="compositionally biased region" description="Polar residues" evidence="1">
    <location>
        <begin position="366"/>
        <end position="377"/>
    </location>
</feature>
<comment type="caution">
    <text evidence="3">The sequence shown here is derived from an EMBL/GenBank/DDBJ whole genome shotgun (WGS) entry which is preliminary data.</text>
</comment>
<dbReference type="SUPFAM" id="SSF64182">
    <property type="entry name" value="DHH phosphoesterases"/>
    <property type="match status" value="1"/>
</dbReference>
<gene>
    <name evidence="3" type="ORF">WJX72_001914</name>
</gene>
<evidence type="ECO:0000313" key="3">
    <source>
        <dbReference type="EMBL" id="KAK9828749.1"/>
    </source>
</evidence>
<dbReference type="InterPro" id="IPR051673">
    <property type="entry name" value="SSDNA_exonuclease_RecJ"/>
</dbReference>
<dbReference type="Pfam" id="PF01368">
    <property type="entry name" value="DHH"/>
    <property type="match status" value="1"/>
</dbReference>